<sequence>MKYLFVVIFILFCSGAKAQFLKKNAIYLSNSALIGNYFGLSSSLNYIHKENFMIEVGVMGLAKRPMDRPADYNGGLLNALTFGIATPRNYVNSFQFLFGKSINLTPEGNQRINLKAGPTWSSTHRPHNWQRVSGSGLIAGNYSYEYLDGRGLGLIVRPTFEMPFTQVLGFGVGTYFHFHRHSVNAGIELNVMIGSMRLKR</sequence>
<gene>
    <name evidence="1" type="ORF">C8N25_101328</name>
</gene>
<dbReference type="Proteomes" id="UP000256405">
    <property type="component" value="Unassembled WGS sequence"/>
</dbReference>
<keyword evidence="2" id="KW-1185">Reference proteome</keyword>
<evidence type="ECO:0000313" key="1">
    <source>
        <dbReference type="EMBL" id="REG94499.1"/>
    </source>
</evidence>
<evidence type="ECO:0000313" key="2">
    <source>
        <dbReference type="Proteomes" id="UP000256405"/>
    </source>
</evidence>
<proteinExistence type="predicted"/>
<protein>
    <recommendedName>
        <fullName evidence="3">Outer membrane protein with beta-barrel domain</fullName>
    </recommendedName>
</protein>
<accession>A0A3E0EB78</accession>
<dbReference type="EMBL" id="QUNF01000001">
    <property type="protein sequence ID" value="REG94499.1"/>
    <property type="molecule type" value="Genomic_DNA"/>
</dbReference>
<dbReference type="AlphaFoldDB" id="A0A3E0EB78"/>
<organism evidence="1 2">
    <name type="scientific">Algoriphagus antarcticus</name>
    <dbReference type="NCBI Taxonomy" id="238540"/>
    <lineage>
        <taxon>Bacteria</taxon>
        <taxon>Pseudomonadati</taxon>
        <taxon>Bacteroidota</taxon>
        <taxon>Cytophagia</taxon>
        <taxon>Cytophagales</taxon>
        <taxon>Cyclobacteriaceae</taxon>
        <taxon>Algoriphagus</taxon>
    </lineage>
</organism>
<reference evidence="1 2" key="1">
    <citation type="submission" date="2018-08" db="EMBL/GenBank/DDBJ databases">
        <title>Genomic Encyclopedia of Archaeal and Bacterial Type Strains, Phase II (KMG-II): from individual species to whole genera.</title>
        <authorList>
            <person name="Goeker M."/>
        </authorList>
    </citation>
    <scope>NUCLEOTIDE SEQUENCE [LARGE SCALE GENOMIC DNA]</scope>
    <source>
        <strain evidence="1 2">DSM 15986</strain>
    </source>
</reference>
<comment type="caution">
    <text evidence="1">The sequence shown here is derived from an EMBL/GenBank/DDBJ whole genome shotgun (WGS) entry which is preliminary data.</text>
</comment>
<evidence type="ECO:0008006" key="3">
    <source>
        <dbReference type="Google" id="ProtNLM"/>
    </source>
</evidence>
<name>A0A3E0EB78_9BACT</name>